<dbReference type="EMBL" id="JACIEK010000009">
    <property type="protein sequence ID" value="MBB3999291.1"/>
    <property type="molecule type" value="Genomic_DNA"/>
</dbReference>
<dbReference type="Pfam" id="PF05443">
    <property type="entry name" value="ROS_MUCR"/>
    <property type="match status" value="1"/>
</dbReference>
<keyword evidence="4" id="KW-1185">Reference proteome</keyword>
<organism evidence="3 4">
    <name type="scientific">Aureimonas pseudogalii</name>
    <dbReference type="NCBI Taxonomy" id="1744844"/>
    <lineage>
        <taxon>Bacteria</taxon>
        <taxon>Pseudomonadati</taxon>
        <taxon>Pseudomonadota</taxon>
        <taxon>Alphaproteobacteria</taxon>
        <taxon>Hyphomicrobiales</taxon>
        <taxon>Aurantimonadaceae</taxon>
        <taxon>Aureimonas</taxon>
    </lineage>
</organism>
<sequence>MPPQIRVCIRSRFRDLEKAEIDDRGGTIEFVVANGGLPSANAPVVKGRCARSTGRYKQPGGCTADWWSFQPEFDSPAEDPNKQISNIDFAISRLRVKAAETNSVCEERKMAMDIENDDVSERRQQTAEIVAAYVSKNHVPRDELAGLIASVFGALGLSATVAEEPAVAEPLVPAVPVKKSVTPDYLICLEDGKQFKSLKRHLMTHYDLTPEAYRQKWGLPADYPMVAASYAAKRSELAKSIGLGRKAQPVEDAAPEIEMEPEVAPDAEAEKPARKRRAPRKTETA</sequence>
<feature type="compositionally biased region" description="Acidic residues" evidence="2">
    <location>
        <begin position="253"/>
        <end position="267"/>
    </location>
</feature>
<dbReference type="InterPro" id="IPR041920">
    <property type="entry name" value="ROS/MUCR_sf"/>
</dbReference>
<evidence type="ECO:0000256" key="2">
    <source>
        <dbReference type="SAM" id="MobiDB-lite"/>
    </source>
</evidence>
<reference evidence="3 4" key="1">
    <citation type="submission" date="2020-08" db="EMBL/GenBank/DDBJ databases">
        <title>Genomic Encyclopedia of Type Strains, Phase IV (KMG-IV): sequencing the most valuable type-strain genomes for metagenomic binning, comparative biology and taxonomic classification.</title>
        <authorList>
            <person name="Goeker M."/>
        </authorList>
    </citation>
    <scope>NUCLEOTIDE SEQUENCE [LARGE SCALE GENOMIC DNA]</scope>
    <source>
        <strain evidence="3 4">DSM 102238</strain>
    </source>
</reference>
<gene>
    <name evidence="3" type="ORF">GGR04_003160</name>
</gene>
<dbReference type="Gene3D" id="1.10.10.1550">
    <property type="entry name" value="ROS/MUCR transcriptional regulator protein"/>
    <property type="match status" value="1"/>
</dbReference>
<dbReference type="InterPro" id="IPR008807">
    <property type="entry name" value="ROS_MUCR"/>
</dbReference>
<dbReference type="Proteomes" id="UP000542776">
    <property type="component" value="Unassembled WGS sequence"/>
</dbReference>
<comment type="similarity">
    <text evidence="1">Belongs to the ros/MucR family.</text>
</comment>
<evidence type="ECO:0000313" key="3">
    <source>
        <dbReference type="EMBL" id="MBB3999291.1"/>
    </source>
</evidence>
<dbReference type="GO" id="GO:0008270">
    <property type="term" value="F:zinc ion binding"/>
    <property type="evidence" value="ECO:0007669"/>
    <property type="project" value="InterPro"/>
</dbReference>
<dbReference type="AlphaFoldDB" id="A0A7W6H693"/>
<protein>
    <submittedName>
        <fullName evidence="3">Putative transcriptional regulator</fullName>
    </submittedName>
</protein>
<dbReference type="GO" id="GO:0003677">
    <property type="term" value="F:DNA binding"/>
    <property type="evidence" value="ECO:0007669"/>
    <property type="project" value="InterPro"/>
</dbReference>
<proteinExistence type="inferred from homology"/>
<comment type="caution">
    <text evidence="3">The sequence shown here is derived from an EMBL/GenBank/DDBJ whole genome shotgun (WGS) entry which is preliminary data.</text>
</comment>
<name>A0A7W6H693_9HYPH</name>
<evidence type="ECO:0000313" key="4">
    <source>
        <dbReference type="Proteomes" id="UP000542776"/>
    </source>
</evidence>
<evidence type="ECO:0000256" key="1">
    <source>
        <dbReference type="ARBA" id="ARBA00007031"/>
    </source>
</evidence>
<accession>A0A7W6H693</accession>
<dbReference type="RefSeq" id="WP_312857469.1">
    <property type="nucleotide sequence ID" value="NZ_JACIEK010000009.1"/>
</dbReference>
<feature type="region of interest" description="Disordered" evidence="2">
    <location>
        <begin position="241"/>
        <end position="285"/>
    </location>
</feature>
<dbReference type="GO" id="GO:0006355">
    <property type="term" value="P:regulation of DNA-templated transcription"/>
    <property type="evidence" value="ECO:0007669"/>
    <property type="project" value="InterPro"/>
</dbReference>